<keyword evidence="1" id="KW-1133">Transmembrane helix</keyword>
<keyword evidence="2" id="KW-0732">Signal</keyword>
<gene>
    <name evidence="3" type="ORF">ACAOBT_LOCUS6346</name>
</gene>
<keyword evidence="4" id="KW-1185">Reference proteome</keyword>
<organism evidence="3 4">
    <name type="scientific">Acanthoscelides obtectus</name>
    <name type="common">Bean weevil</name>
    <name type="synonym">Bruchus obtectus</name>
    <dbReference type="NCBI Taxonomy" id="200917"/>
    <lineage>
        <taxon>Eukaryota</taxon>
        <taxon>Metazoa</taxon>
        <taxon>Ecdysozoa</taxon>
        <taxon>Arthropoda</taxon>
        <taxon>Hexapoda</taxon>
        <taxon>Insecta</taxon>
        <taxon>Pterygota</taxon>
        <taxon>Neoptera</taxon>
        <taxon>Endopterygota</taxon>
        <taxon>Coleoptera</taxon>
        <taxon>Polyphaga</taxon>
        <taxon>Cucujiformia</taxon>
        <taxon>Chrysomeloidea</taxon>
        <taxon>Chrysomelidae</taxon>
        <taxon>Bruchinae</taxon>
        <taxon>Bruchini</taxon>
        <taxon>Acanthoscelides</taxon>
    </lineage>
</organism>
<dbReference type="AlphaFoldDB" id="A0A9P0K1F7"/>
<accession>A0A9P0K1F7</accession>
<evidence type="ECO:0008006" key="5">
    <source>
        <dbReference type="Google" id="ProtNLM"/>
    </source>
</evidence>
<comment type="caution">
    <text evidence="3">The sequence shown here is derived from an EMBL/GenBank/DDBJ whole genome shotgun (WGS) entry which is preliminary data.</text>
</comment>
<keyword evidence="1" id="KW-0812">Transmembrane</keyword>
<keyword evidence="1" id="KW-0472">Membrane</keyword>
<name>A0A9P0K1F7_ACAOB</name>
<dbReference type="Proteomes" id="UP001152888">
    <property type="component" value="Unassembled WGS sequence"/>
</dbReference>
<feature type="transmembrane region" description="Helical" evidence="1">
    <location>
        <begin position="44"/>
        <end position="64"/>
    </location>
</feature>
<sequence length="68" mass="7398">MVFSRVLCGLPLLLFPSISAKHVSPVCCPHYLSCFISMCSSIDSVSNSVLIVSFLILSILVTPLTRLK</sequence>
<feature type="signal peptide" evidence="2">
    <location>
        <begin position="1"/>
        <end position="20"/>
    </location>
</feature>
<evidence type="ECO:0000313" key="4">
    <source>
        <dbReference type="Proteomes" id="UP001152888"/>
    </source>
</evidence>
<evidence type="ECO:0000256" key="2">
    <source>
        <dbReference type="SAM" id="SignalP"/>
    </source>
</evidence>
<reference evidence="3" key="1">
    <citation type="submission" date="2022-03" db="EMBL/GenBank/DDBJ databases">
        <authorList>
            <person name="Sayadi A."/>
        </authorList>
    </citation>
    <scope>NUCLEOTIDE SEQUENCE</scope>
</reference>
<proteinExistence type="predicted"/>
<dbReference type="EMBL" id="CAKOFQ010006725">
    <property type="protein sequence ID" value="CAH1965462.1"/>
    <property type="molecule type" value="Genomic_DNA"/>
</dbReference>
<protein>
    <recommendedName>
        <fullName evidence="5">Secreted protein</fullName>
    </recommendedName>
</protein>
<evidence type="ECO:0000313" key="3">
    <source>
        <dbReference type="EMBL" id="CAH1965462.1"/>
    </source>
</evidence>
<feature type="chain" id="PRO_5040340587" description="Secreted protein" evidence="2">
    <location>
        <begin position="21"/>
        <end position="68"/>
    </location>
</feature>
<evidence type="ECO:0000256" key="1">
    <source>
        <dbReference type="SAM" id="Phobius"/>
    </source>
</evidence>